<evidence type="ECO:0000313" key="2">
    <source>
        <dbReference type="EMBL" id="CAC36693.1"/>
    </source>
</evidence>
<dbReference type="Proteomes" id="UP000001973">
    <property type="component" value="Plasmid SCP1"/>
</dbReference>
<dbReference type="KEGG" id="sco:SCP1.172"/>
<dbReference type="STRING" id="100226.gene:17765677"/>
<gene>
    <name evidence="2" type="ordered locus">SCP1.172</name>
</gene>
<reference evidence="2 3" key="4">
    <citation type="journal article" date="2009" name="Mol. Microbiol.">
        <title>Extracellular signalling, translational control, two repressors and an activator all contribute to the regulation of methylenomycin production in Streptomyces coelicolor.</title>
        <authorList>
            <person name="O'Rourke S."/>
            <person name="Wietzorrek A."/>
            <person name="Fowler K."/>
            <person name="Corre C."/>
            <person name="Challis G.L."/>
            <person name="Chater K.F."/>
        </authorList>
    </citation>
    <scope>NUCLEOTIDE SEQUENCE [LARGE SCALE GENOMIC DNA]</scope>
    <source>
        <strain evidence="3">ATCC BAA-471 / A3(2) / M145</strain>
    </source>
</reference>
<organism evidence="2 3">
    <name type="scientific">Streptomyces coelicolor (strain ATCC BAA-471 / A3(2) / M145)</name>
    <dbReference type="NCBI Taxonomy" id="100226"/>
    <lineage>
        <taxon>Bacteria</taxon>
        <taxon>Bacillati</taxon>
        <taxon>Actinomycetota</taxon>
        <taxon>Actinomycetes</taxon>
        <taxon>Kitasatosporales</taxon>
        <taxon>Streptomycetaceae</taxon>
        <taxon>Streptomyces</taxon>
        <taxon>Streptomyces albidoflavus group</taxon>
    </lineage>
</organism>
<evidence type="ECO:0000313" key="3">
    <source>
        <dbReference type="Proteomes" id="UP000001973"/>
    </source>
</evidence>
<reference evidence="2 3" key="1">
    <citation type="journal article" date="1998" name="J. Bacteriol.">
        <title>Cloning and physical mapping of the EcoRI fragments of the giant linear plasmid SCP1.</title>
        <authorList>
            <person name="Redenbach M."/>
            <person name="Ikeda K."/>
            <person name="Yamasaki M."/>
            <person name="Kinashi H."/>
        </authorList>
    </citation>
    <scope>NUCLEOTIDE SEQUENCE [LARGE SCALE GENOMIC DNA]</scope>
    <source>
        <strain evidence="3">ATCC BAA-471 / A3(2) / M145</strain>
    </source>
</reference>
<accession>Q9ACX9</accession>
<evidence type="ECO:0000256" key="1">
    <source>
        <dbReference type="SAM" id="Phobius"/>
    </source>
</evidence>
<dbReference type="RefSeq" id="WP_011039471.1">
    <property type="nucleotide sequence ID" value="NC_003903.1"/>
</dbReference>
<keyword evidence="1" id="KW-0472">Membrane</keyword>
<dbReference type="PATRIC" id="fig|100226.15.peg.8118"/>
<name>Q9ACX9_STRCO</name>
<keyword evidence="3" id="KW-1185">Reference proteome</keyword>
<geneLocation type="plasmid" evidence="3">
    <name>SCP1</name>
</geneLocation>
<dbReference type="GeneID" id="91301663"/>
<reference evidence="3" key="2">
    <citation type="journal article" date="2002" name="Nature">
        <title>Complete genome sequence of the model actinomycete Streptomyces coelicolor A3(2).</title>
        <authorList>
            <person name="Bentley S.D."/>
            <person name="Chater K.F."/>
            <person name="Cerdeno-Tarraga A.M."/>
            <person name="Challis G.L."/>
            <person name="Thomson N.R."/>
            <person name="James K.D."/>
            <person name="Harris D.E."/>
            <person name="Quail M.A."/>
            <person name="Kieser H."/>
            <person name="Harper D."/>
            <person name="Bateman A."/>
            <person name="Brown S."/>
            <person name="Chandra G."/>
            <person name="Chen C.W."/>
            <person name="Collins M."/>
            <person name="Cronin A."/>
            <person name="Fraser A."/>
            <person name="Goble A."/>
            <person name="Hidalgo J."/>
            <person name="Hornsby T."/>
            <person name="Howarth S."/>
            <person name="Huang C.H."/>
            <person name="Kieser T."/>
            <person name="Larke L."/>
            <person name="Murphy L."/>
            <person name="Oliver K."/>
            <person name="O'Neil S."/>
            <person name="Rabbinowitsch E."/>
            <person name="Rajandream M.A."/>
            <person name="Rutherford K."/>
            <person name="Rutter S."/>
            <person name="Seeger K."/>
            <person name="Saunders D."/>
            <person name="Sharp S."/>
            <person name="Squares R."/>
            <person name="Squares S."/>
            <person name="Taylor K."/>
            <person name="Warren T."/>
            <person name="Wietzorrek A."/>
            <person name="Woodward J."/>
            <person name="Barrell B.G."/>
            <person name="Parkhill J."/>
            <person name="Hopwood D.A."/>
        </authorList>
    </citation>
    <scope>NUCLEOTIDE SEQUENCE [LARGE SCALE GENOMIC DNA]</scope>
    <source>
        <strain evidence="3">ATCC BAA-471 / A3(2) / M145</strain>
    </source>
</reference>
<sequence>MLLKTVARFQIRWAHMTERMKDDRGQSTSELAVMAAVLIVVAGLVVAAIRTKVLEKIGIINGG</sequence>
<feature type="transmembrane region" description="Helical" evidence="1">
    <location>
        <begin position="31"/>
        <end position="49"/>
    </location>
</feature>
<dbReference type="EMBL" id="AL589148">
    <property type="protein sequence ID" value="CAC36693.1"/>
    <property type="molecule type" value="Genomic_DNA"/>
</dbReference>
<keyword evidence="1" id="KW-0812">Transmembrane</keyword>
<dbReference type="InParanoid" id="Q9ACX9"/>
<keyword evidence="1" id="KW-1133">Transmembrane helix</keyword>
<reference evidence="2 3" key="3">
    <citation type="journal article" date="2008" name="Proc. Natl. Acad. Sci. U.S.A.">
        <title>2-Alkyl-4-hydroxymethylfuran-3-carboxylic acids, antibiotic production inducers discovered by Streptomyces coelicolor genome mining.</title>
        <authorList>
            <person name="Corre C."/>
            <person name="Song L."/>
            <person name="O'Rourke S."/>
            <person name="Chater K.F."/>
            <person name="Challis G.L."/>
        </authorList>
    </citation>
    <scope>NUCLEOTIDE SEQUENCE [LARGE SCALE GENOMIC DNA]</scope>
    <source>
        <strain evidence="3">ATCC BAA-471 / A3(2) / M145</strain>
    </source>
</reference>
<protein>
    <submittedName>
        <fullName evidence="2">Integral membrane protein</fullName>
    </submittedName>
</protein>
<proteinExistence type="predicted"/>
<dbReference type="HOGENOM" id="CLU_2883828_0_0_11"/>
<dbReference type="AlphaFoldDB" id="Q9ACX9"/>